<feature type="compositionally biased region" description="Pro residues" evidence="1">
    <location>
        <begin position="110"/>
        <end position="123"/>
    </location>
</feature>
<name>A0A6A5YY21_9PLEO</name>
<evidence type="ECO:0000313" key="2">
    <source>
        <dbReference type="EMBL" id="KAF2111021.1"/>
    </source>
</evidence>
<dbReference type="AlphaFoldDB" id="A0A6A5YY21"/>
<dbReference type="EMBL" id="ML977336">
    <property type="protein sequence ID" value="KAF2111021.1"/>
    <property type="molecule type" value="Genomic_DNA"/>
</dbReference>
<dbReference type="Proteomes" id="UP000799770">
    <property type="component" value="Unassembled WGS sequence"/>
</dbReference>
<keyword evidence="3" id="KW-1185">Reference proteome</keyword>
<proteinExistence type="predicted"/>
<reference evidence="2" key="1">
    <citation type="journal article" date="2020" name="Stud. Mycol.">
        <title>101 Dothideomycetes genomes: a test case for predicting lifestyles and emergence of pathogens.</title>
        <authorList>
            <person name="Haridas S."/>
            <person name="Albert R."/>
            <person name="Binder M."/>
            <person name="Bloem J."/>
            <person name="Labutti K."/>
            <person name="Salamov A."/>
            <person name="Andreopoulos B."/>
            <person name="Baker S."/>
            <person name="Barry K."/>
            <person name="Bills G."/>
            <person name="Bluhm B."/>
            <person name="Cannon C."/>
            <person name="Castanera R."/>
            <person name="Culley D."/>
            <person name="Daum C."/>
            <person name="Ezra D."/>
            <person name="Gonzalez J."/>
            <person name="Henrissat B."/>
            <person name="Kuo A."/>
            <person name="Liang C."/>
            <person name="Lipzen A."/>
            <person name="Lutzoni F."/>
            <person name="Magnuson J."/>
            <person name="Mondo S."/>
            <person name="Nolan M."/>
            <person name="Ohm R."/>
            <person name="Pangilinan J."/>
            <person name="Park H.-J."/>
            <person name="Ramirez L."/>
            <person name="Alfaro M."/>
            <person name="Sun H."/>
            <person name="Tritt A."/>
            <person name="Yoshinaga Y."/>
            <person name="Zwiers L.-H."/>
            <person name="Turgeon B."/>
            <person name="Goodwin S."/>
            <person name="Spatafora J."/>
            <person name="Crous P."/>
            <person name="Grigoriev I."/>
        </authorList>
    </citation>
    <scope>NUCLEOTIDE SEQUENCE</scope>
    <source>
        <strain evidence="2">CBS 627.86</strain>
    </source>
</reference>
<feature type="region of interest" description="Disordered" evidence="1">
    <location>
        <begin position="162"/>
        <end position="190"/>
    </location>
</feature>
<sequence>MARAVDPYPKDIKTAPFPNVPSHTTFNYLIPPLQNTAVSAELAGSNNMTRNLSSDDGVPMRQLVVALRLAHLVDMLSRPMGMPEEDPTFAGRREIGQPFRITRPGATKRQPPPQTPPPSPPSPANVQREEEGNPFTSAAFLESEQARVSAQTATICEATQADQKKLEEGTQEENNDWVSGFRLRRTDSQL</sequence>
<evidence type="ECO:0000313" key="3">
    <source>
        <dbReference type="Proteomes" id="UP000799770"/>
    </source>
</evidence>
<accession>A0A6A5YY21</accession>
<protein>
    <submittedName>
        <fullName evidence="2">Uncharacterized protein</fullName>
    </submittedName>
</protein>
<feature type="region of interest" description="Disordered" evidence="1">
    <location>
        <begin position="83"/>
        <end position="137"/>
    </location>
</feature>
<organism evidence="2 3">
    <name type="scientific">Lophiotrema nucula</name>
    <dbReference type="NCBI Taxonomy" id="690887"/>
    <lineage>
        <taxon>Eukaryota</taxon>
        <taxon>Fungi</taxon>
        <taxon>Dikarya</taxon>
        <taxon>Ascomycota</taxon>
        <taxon>Pezizomycotina</taxon>
        <taxon>Dothideomycetes</taxon>
        <taxon>Pleosporomycetidae</taxon>
        <taxon>Pleosporales</taxon>
        <taxon>Lophiotremataceae</taxon>
        <taxon>Lophiotrema</taxon>
    </lineage>
</organism>
<gene>
    <name evidence="2" type="ORF">BDV96DRAFT_194736</name>
</gene>
<evidence type="ECO:0000256" key="1">
    <source>
        <dbReference type="SAM" id="MobiDB-lite"/>
    </source>
</evidence>